<reference evidence="3 4" key="1">
    <citation type="journal article" date="2019" name="Int. J. Syst. Evol. Microbiol.">
        <title>The Global Catalogue of Microorganisms (GCM) 10K type strain sequencing project: providing services to taxonomists for standard genome sequencing and annotation.</title>
        <authorList>
            <consortium name="The Broad Institute Genomics Platform"/>
            <consortium name="The Broad Institute Genome Sequencing Center for Infectious Disease"/>
            <person name="Wu L."/>
            <person name="Ma J."/>
        </authorList>
    </citation>
    <scope>NUCLEOTIDE SEQUENCE [LARGE SCALE GENOMIC DNA]</scope>
    <source>
        <strain evidence="3 4">CGMCC 1.12689</strain>
    </source>
</reference>
<keyword evidence="4" id="KW-1185">Reference proteome</keyword>
<dbReference type="EMBL" id="JBHUDB010000004">
    <property type="protein sequence ID" value="MFD1570554.1"/>
    <property type="molecule type" value="Genomic_DNA"/>
</dbReference>
<evidence type="ECO:0000313" key="3">
    <source>
        <dbReference type="EMBL" id="MFD1570554.1"/>
    </source>
</evidence>
<comment type="caution">
    <text evidence="3">The sequence shown here is derived from an EMBL/GenBank/DDBJ whole genome shotgun (WGS) entry which is preliminary data.</text>
</comment>
<gene>
    <name evidence="3" type="ORF">ACFR9T_08125</name>
</gene>
<dbReference type="Proteomes" id="UP001597185">
    <property type="component" value="Unassembled WGS sequence"/>
</dbReference>
<name>A0ABD6BZK0_9EURY</name>
<feature type="domain" description="DUF7310" evidence="2">
    <location>
        <begin position="20"/>
        <end position="102"/>
    </location>
</feature>
<evidence type="ECO:0000256" key="1">
    <source>
        <dbReference type="SAM" id="MobiDB-lite"/>
    </source>
</evidence>
<dbReference type="InterPro" id="IPR055734">
    <property type="entry name" value="DUF7310"/>
</dbReference>
<organism evidence="3 4">
    <name type="scientific">Halorubrum laminariae</name>
    <dbReference type="NCBI Taxonomy" id="1433523"/>
    <lineage>
        <taxon>Archaea</taxon>
        <taxon>Methanobacteriati</taxon>
        <taxon>Methanobacteriota</taxon>
        <taxon>Stenosarchaea group</taxon>
        <taxon>Halobacteria</taxon>
        <taxon>Halobacteriales</taxon>
        <taxon>Haloferacaceae</taxon>
        <taxon>Halorubrum</taxon>
    </lineage>
</organism>
<proteinExistence type="predicted"/>
<dbReference type="RefSeq" id="WP_321169348.1">
    <property type="nucleotide sequence ID" value="NZ_JANHDL010000001.1"/>
</dbReference>
<feature type="compositionally biased region" description="Basic and acidic residues" evidence="1">
    <location>
        <begin position="96"/>
        <end position="110"/>
    </location>
</feature>
<dbReference type="AlphaFoldDB" id="A0ABD6BZK0"/>
<feature type="region of interest" description="Disordered" evidence="1">
    <location>
        <begin position="96"/>
        <end position="196"/>
    </location>
</feature>
<accession>A0ABD6BZK0</accession>
<evidence type="ECO:0000313" key="4">
    <source>
        <dbReference type="Proteomes" id="UP001597185"/>
    </source>
</evidence>
<dbReference type="Pfam" id="PF23991">
    <property type="entry name" value="DUF7310"/>
    <property type="match status" value="1"/>
</dbReference>
<protein>
    <recommendedName>
        <fullName evidence="2">DUF7310 domain-containing protein</fullName>
    </recommendedName>
</protein>
<sequence>MTDTTRSDDRGIGDDEATAIDERLRAVERALTGSDAAVADIADGAEATAERRAIGSRLTDLETRVEELEAATQALRGYAGAVRAVNTEVERRADLALARASRERDREDAHAGQGSDPDSDPIDEGTGERPTASALDAAVPFDSTSGGSGHRLGEDREYGGTDETGTADERGRTGTGGTAGSGSWSRETLTRLRESL</sequence>
<evidence type="ECO:0000259" key="2">
    <source>
        <dbReference type="Pfam" id="PF23991"/>
    </source>
</evidence>